<dbReference type="HAMAP" id="MF_00255">
    <property type="entry name" value="Gly_tRNA_synth_beta"/>
    <property type="match status" value="1"/>
</dbReference>
<dbReference type="RefSeq" id="WP_125559576.1">
    <property type="nucleotide sequence ID" value="NZ_RBVX01000030.1"/>
</dbReference>
<dbReference type="SUPFAM" id="SSF109604">
    <property type="entry name" value="HD-domain/PDEase-like"/>
    <property type="match status" value="1"/>
</dbReference>
<dbReference type="InterPro" id="IPR015944">
    <property type="entry name" value="Gly-tRNA-synth_bsu"/>
</dbReference>
<dbReference type="PRINTS" id="PR01045">
    <property type="entry name" value="TRNASYNTHGB"/>
</dbReference>
<dbReference type="OrthoDB" id="9775440at2"/>
<keyword evidence="3 10" id="KW-0963">Cytoplasm</keyword>
<reference evidence="12 13" key="1">
    <citation type="submission" date="2018-10" db="EMBL/GenBank/DDBJ databases">
        <title>Draft genome sequence of Bacillus salarius IM0101, isolated from a hypersaline soil in Inner Mongolia, China.</title>
        <authorList>
            <person name="Yamprayoonswat W."/>
            <person name="Boonvisut S."/>
            <person name="Jumpathong W."/>
            <person name="Sittihan S."/>
            <person name="Ruangsuj P."/>
            <person name="Wanthongcharoen S."/>
            <person name="Thongpramul N."/>
            <person name="Pimmason S."/>
            <person name="Yu B."/>
            <person name="Yasawong M."/>
        </authorList>
    </citation>
    <scope>NUCLEOTIDE SEQUENCE [LARGE SCALE GENOMIC DNA]</scope>
    <source>
        <strain evidence="12 13">IM0101</strain>
    </source>
</reference>
<dbReference type="EMBL" id="RBVX01000030">
    <property type="protein sequence ID" value="RSL30899.1"/>
    <property type="molecule type" value="Genomic_DNA"/>
</dbReference>
<evidence type="ECO:0000256" key="3">
    <source>
        <dbReference type="ARBA" id="ARBA00022490"/>
    </source>
</evidence>
<keyword evidence="5 10" id="KW-0547">Nucleotide-binding</keyword>
<comment type="subcellular location">
    <subcellularLocation>
        <location evidence="1 10">Cytoplasm</location>
    </subcellularLocation>
</comment>
<evidence type="ECO:0000256" key="7">
    <source>
        <dbReference type="ARBA" id="ARBA00022917"/>
    </source>
</evidence>
<dbReference type="InterPro" id="IPR006194">
    <property type="entry name" value="Gly-tRNA-synth_heterodimer"/>
</dbReference>
<keyword evidence="4 10" id="KW-0436">Ligase</keyword>
<evidence type="ECO:0000256" key="4">
    <source>
        <dbReference type="ARBA" id="ARBA00022598"/>
    </source>
</evidence>
<name>A0A428MXX3_9BACI</name>
<comment type="caution">
    <text evidence="12">The sequence shown here is derived from an EMBL/GenBank/DDBJ whole genome shotgun (WGS) entry which is preliminary data.</text>
</comment>
<dbReference type="PANTHER" id="PTHR30075:SF2">
    <property type="entry name" value="GLYCINE--TRNA LIGASE, CHLOROPLASTIC_MITOCHONDRIAL 2"/>
    <property type="match status" value="1"/>
</dbReference>
<keyword evidence="13" id="KW-1185">Reference proteome</keyword>
<evidence type="ECO:0000259" key="11">
    <source>
        <dbReference type="Pfam" id="PF05746"/>
    </source>
</evidence>
<dbReference type="GO" id="GO:0004814">
    <property type="term" value="F:arginine-tRNA ligase activity"/>
    <property type="evidence" value="ECO:0007669"/>
    <property type="project" value="InterPro"/>
</dbReference>
<dbReference type="Pfam" id="PF02092">
    <property type="entry name" value="tRNA_synt_2f"/>
    <property type="match status" value="1"/>
</dbReference>
<evidence type="ECO:0000256" key="1">
    <source>
        <dbReference type="ARBA" id="ARBA00004496"/>
    </source>
</evidence>
<protein>
    <recommendedName>
        <fullName evidence="10">Glycine--tRNA ligase beta subunit</fullName>
        <ecNumber evidence="10">6.1.1.14</ecNumber>
    </recommendedName>
    <alternativeName>
        <fullName evidence="10">Glycyl-tRNA synthetase beta subunit</fullName>
        <shortName evidence="10">GlyRS</shortName>
    </alternativeName>
</protein>
<dbReference type="Pfam" id="PF05746">
    <property type="entry name" value="DALR_1"/>
    <property type="match status" value="1"/>
</dbReference>
<keyword evidence="8 10" id="KW-0030">Aminoacyl-tRNA synthetase</keyword>
<dbReference type="Proteomes" id="UP000275076">
    <property type="component" value="Unassembled WGS sequence"/>
</dbReference>
<evidence type="ECO:0000313" key="12">
    <source>
        <dbReference type="EMBL" id="RSL30899.1"/>
    </source>
</evidence>
<dbReference type="AlphaFoldDB" id="A0A428MXX3"/>
<proteinExistence type="inferred from homology"/>
<accession>A0A428MXX3</accession>
<gene>
    <name evidence="10" type="primary">glyS</name>
    <name evidence="12" type="ORF">D7Z54_23275</name>
</gene>
<keyword evidence="6 10" id="KW-0067">ATP-binding</keyword>
<evidence type="ECO:0000256" key="10">
    <source>
        <dbReference type="HAMAP-Rule" id="MF_00255"/>
    </source>
</evidence>
<dbReference type="GO" id="GO:0006426">
    <property type="term" value="P:glycyl-tRNA aminoacylation"/>
    <property type="evidence" value="ECO:0007669"/>
    <property type="project" value="UniProtKB-UniRule"/>
</dbReference>
<dbReference type="GO" id="GO:0006420">
    <property type="term" value="P:arginyl-tRNA aminoacylation"/>
    <property type="evidence" value="ECO:0007669"/>
    <property type="project" value="InterPro"/>
</dbReference>
<dbReference type="PROSITE" id="PS50861">
    <property type="entry name" value="AA_TRNA_LIGASE_II_GLYAB"/>
    <property type="match status" value="1"/>
</dbReference>
<evidence type="ECO:0000256" key="8">
    <source>
        <dbReference type="ARBA" id="ARBA00023146"/>
    </source>
</evidence>
<evidence type="ECO:0000256" key="6">
    <source>
        <dbReference type="ARBA" id="ARBA00022840"/>
    </source>
</evidence>
<dbReference type="NCBIfam" id="TIGR00211">
    <property type="entry name" value="glyS"/>
    <property type="match status" value="1"/>
</dbReference>
<evidence type="ECO:0000313" key="13">
    <source>
        <dbReference type="Proteomes" id="UP000275076"/>
    </source>
</evidence>
<evidence type="ECO:0000256" key="2">
    <source>
        <dbReference type="ARBA" id="ARBA00008226"/>
    </source>
</evidence>
<comment type="catalytic activity">
    <reaction evidence="9 10">
        <text>tRNA(Gly) + glycine + ATP = glycyl-tRNA(Gly) + AMP + diphosphate</text>
        <dbReference type="Rhea" id="RHEA:16013"/>
        <dbReference type="Rhea" id="RHEA-COMP:9664"/>
        <dbReference type="Rhea" id="RHEA-COMP:9683"/>
        <dbReference type="ChEBI" id="CHEBI:30616"/>
        <dbReference type="ChEBI" id="CHEBI:33019"/>
        <dbReference type="ChEBI" id="CHEBI:57305"/>
        <dbReference type="ChEBI" id="CHEBI:78442"/>
        <dbReference type="ChEBI" id="CHEBI:78522"/>
        <dbReference type="ChEBI" id="CHEBI:456215"/>
        <dbReference type="EC" id="6.1.1.14"/>
    </reaction>
</comment>
<dbReference type="GO" id="GO:0005829">
    <property type="term" value="C:cytosol"/>
    <property type="evidence" value="ECO:0007669"/>
    <property type="project" value="TreeGrafter"/>
</dbReference>
<dbReference type="EC" id="6.1.1.14" evidence="10"/>
<evidence type="ECO:0000256" key="9">
    <source>
        <dbReference type="ARBA" id="ARBA00047937"/>
    </source>
</evidence>
<comment type="similarity">
    <text evidence="2 10">Belongs to the class-II aminoacyl-tRNA synthetase family.</text>
</comment>
<evidence type="ECO:0000256" key="5">
    <source>
        <dbReference type="ARBA" id="ARBA00022741"/>
    </source>
</evidence>
<feature type="domain" description="DALR anticodon binding" evidence="11">
    <location>
        <begin position="585"/>
        <end position="680"/>
    </location>
</feature>
<dbReference type="GO" id="GO:0004820">
    <property type="term" value="F:glycine-tRNA ligase activity"/>
    <property type="evidence" value="ECO:0007669"/>
    <property type="project" value="UniProtKB-UniRule"/>
</dbReference>
<organism evidence="12 13">
    <name type="scientific">Salibacterium salarium</name>
    <dbReference type="NCBI Taxonomy" id="284579"/>
    <lineage>
        <taxon>Bacteria</taxon>
        <taxon>Bacillati</taxon>
        <taxon>Bacillota</taxon>
        <taxon>Bacilli</taxon>
        <taxon>Bacillales</taxon>
        <taxon>Bacillaceae</taxon>
    </lineage>
</organism>
<dbReference type="PANTHER" id="PTHR30075">
    <property type="entry name" value="GLYCYL-TRNA SYNTHETASE"/>
    <property type="match status" value="1"/>
</dbReference>
<dbReference type="GO" id="GO:0005524">
    <property type="term" value="F:ATP binding"/>
    <property type="evidence" value="ECO:0007669"/>
    <property type="project" value="UniProtKB-UniRule"/>
</dbReference>
<comment type="subunit">
    <text evidence="10">Tetramer of two alpha and two beta subunits.</text>
</comment>
<sequence>MNKRNFLLEIGLEEMPARFVTDAMEQLKQKAAEWLKENRLTHDSIDAFSTPRRLAIRINGLVERQEDLVEEARGPARNIAVDEEGNWTKAALGFSKGQGVSPENLYFKDVKGTDYVFANKEVEGKFTSELLTHMDAVITSLTFPKNMRWGEYQLRFVRPIHWLVALFGEEIIPLSITDVESDRFTFGHRVLGSKVDITSTDQYEEALLQQYVIVEPKARKEAIRNQLRLLAEEQNWSILVTEDLLEEVSNLVEYPTALYGKYDENFLELPEEVLITSMREHQRYFPVEDTKGNLLPYFVTIRNGNDEFLENVQKGNEKVLRARLSDAKFFYDEDQKLKPDNATKKLDQIVFQEDLGTIGDKLRRVESLSLSFGHMLALDENVLEDTKRAAAISKFDLVTLMVDEFTELQGLMGEKYAIIAGEKPAVAKAVKEHYKPKHAGDDVPESVIGAVIGLAEKMDTIVACFGIGMIPTGSQDPYGLRRQAAGVSHILLEHDFAIHLDDLIQTTITEIEKAGVLQKSSEEVKQEVLSFFGLRLKNVLAEHSIRYDIADAVLTNFGGQIRELVKKAEFLQSISSDAGFKDTVEALSRITNIARKAEDSGQNVREDLLKEQAEKDLYHAYKTLNTKLPENLEAGQVESAFRLLEDIKPSIHAYFDNVMVMTDDEELKKNRLCLMSRLSEEIKRFADFQHIVFSA</sequence>
<dbReference type="InterPro" id="IPR008909">
    <property type="entry name" value="DALR_anticod-bd"/>
</dbReference>
<keyword evidence="7 10" id="KW-0648">Protein biosynthesis</keyword>